<dbReference type="Pfam" id="PF13231">
    <property type="entry name" value="PMT_2"/>
    <property type="match status" value="1"/>
</dbReference>
<dbReference type="InterPro" id="IPR038731">
    <property type="entry name" value="RgtA/B/C-like"/>
</dbReference>
<accession>A0A7X9E714</accession>
<dbReference type="PANTHER" id="PTHR33908:SF11">
    <property type="entry name" value="MEMBRANE PROTEIN"/>
    <property type="match status" value="1"/>
</dbReference>
<feature type="transmembrane region" description="Helical" evidence="8">
    <location>
        <begin position="365"/>
        <end position="386"/>
    </location>
</feature>
<dbReference type="PANTHER" id="PTHR33908">
    <property type="entry name" value="MANNOSYLTRANSFERASE YKCB-RELATED"/>
    <property type="match status" value="1"/>
</dbReference>
<evidence type="ECO:0000313" key="10">
    <source>
        <dbReference type="EMBL" id="NMB91466.1"/>
    </source>
</evidence>
<dbReference type="GO" id="GO:0005886">
    <property type="term" value="C:plasma membrane"/>
    <property type="evidence" value="ECO:0007669"/>
    <property type="project" value="UniProtKB-SubCell"/>
</dbReference>
<comment type="subcellular location">
    <subcellularLocation>
        <location evidence="1">Cell membrane</location>
        <topology evidence="1">Multi-pass membrane protein</topology>
    </subcellularLocation>
</comment>
<feature type="transmembrane region" description="Helical" evidence="8">
    <location>
        <begin position="201"/>
        <end position="223"/>
    </location>
</feature>
<dbReference type="GO" id="GO:0016763">
    <property type="term" value="F:pentosyltransferase activity"/>
    <property type="evidence" value="ECO:0007669"/>
    <property type="project" value="TreeGrafter"/>
</dbReference>
<evidence type="ECO:0000256" key="4">
    <source>
        <dbReference type="ARBA" id="ARBA00022679"/>
    </source>
</evidence>
<keyword evidence="6 8" id="KW-1133">Transmembrane helix</keyword>
<dbReference type="EMBL" id="JAAZNV010000006">
    <property type="protein sequence ID" value="NMB91466.1"/>
    <property type="molecule type" value="Genomic_DNA"/>
</dbReference>
<feature type="transmembrane region" description="Helical" evidence="8">
    <location>
        <begin position="137"/>
        <end position="155"/>
    </location>
</feature>
<proteinExistence type="predicted"/>
<evidence type="ECO:0000313" key="11">
    <source>
        <dbReference type="Proteomes" id="UP000590542"/>
    </source>
</evidence>
<feature type="transmembrane region" description="Helical" evidence="8">
    <location>
        <begin position="162"/>
        <end position="181"/>
    </location>
</feature>
<keyword evidence="4 10" id="KW-0808">Transferase</keyword>
<gene>
    <name evidence="10" type="ORF">GYA37_01300</name>
</gene>
<feature type="transmembrane region" description="Helical" evidence="8">
    <location>
        <begin position="244"/>
        <end position="263"/>
    </location>
</feature>
<keyword evidence="7 8" id="KW-0472">Membrane</keyword>
<feature type="transmembrane region" description="Helical" evidence="8">
    <location>
        <begin position="393"/>
        <end position="410"/>
    </location>
</feature>
<evidence type="ECO:0000256" key="3">
    <source>
        <dbReference type="ARBA" id="ARBA00022676"/>
    </source>
</evidence>
<evidence type="ECO:0000256" key="6">
    <source>
        <dbReference type="ARBA" id="ARBA00022989"/>
    </source>
</evidence>
<evidence type="ECO:0000256" key="7">
    <source>
        <dbReference type="ARBA" id="ARBA00023136"/>
    </source>
</evidence>
<keyword evidence="3" id="KW-0328">Glycosyltransferase</keyword>
<dbReference type="InterPro" id="IPR050297">
    <property type="entry name" value="LipidA_mod_glycosyltrf_83"/>
</dbReference>
<dbReference type="AlphaFoldDB" id="A0A7X9E714"/>
<name>A0A7X9E714_UNCKA</name>
<protein>
    <submittedName>
        <fullName evidence="10">Phospholipid carrier-dependent glycosyltransferase</fullName>
    </submittedName>
</protein>
<dbReference type="Proteomes" id="UP000590542">
    <property type="component" value="Unassembled WGS sequence"/>
</dbReference>
<feature type="domain" description="Glycosyltransferase RgtA/B/C/D-like" evidence="9">
    <location>
        <begin position="121"/>
        <end position="248"/>
    </location>
</feature>
<evidence type="ECO:0000256" key="5">
    <source>
        <dbReference type="ARBA" id="ARBA00022692"/>
    </source>
</evidence>
<evidence type="ECO:0000256" key="1">
    <source>
        <dbReference type="ARBA" id="ARBA00004651"/>
    </source>
</evidence>
<dbReference type="GO" id="GO:0009103">
    <property type="term" value="P:lipopolysaccharide biosynthetic process"/>
    <property type="evidence" value="ECO:0007669"/>
    <property type="project" value="UniProtKB-ARBA"/>
</dbReference>
<feature type="transmembrane region" description="Helical" evidence="8">
    <location>
        <begin position="340"/>
        <end position="359"/>
    </location>
</feature>
<keyword evidence="2" id="KW-1003">Cell membrane</keyword>
<organism evidence="10 11">
    <name type="scientific">candidate division WWE3 bacterium</name>
    <dbReference type="NCBI Taxonomy" id="2053526"/>
    <lineage>
        <taxon>Bacteria</taxon>
        <taxon>Katanobacteria</taxon>
    </lineage>
</organism>
<feature type="transmembrane region" description="Helical" evidence="8">
    <location>
        <begin position="306"/>
        <end position="328"/>
    </location>
</feature>
<sequence length="560" mass="65550">MKNLLSKIKAFFSKFKYELVVFLVFVLVRLPSLGHDNFNTDVWRWKARSYDFGNGVFLRQFANTLQKYHPGVTLMWVSGIGAKINNAYSVARGISLSADNNINIIFQLDFIQKFLIVCTIGIALSFIFYVLRNVFGLKYAIVSIFLLSFEPFYLALTRVIHLEGLVSTFMLASVVWLYYYFLNDRNYKRLIISGLFAGFSVLTKTSAIFLIPFCGLSTALFFLKGKQDERVNNEKKIKNVLVSIFRVFFIWFGVLLVTFFVFWPAMWVEPLKVFQTLYEGIASVGVEGDHIQYYFGRLVEDPGPSFYFVVLGFRSSIYLLVGFVGSLIIRKKLPVNLRRFMDYLLIFVFFYFIQLTLPSKKLDRYILPELVVMSLISSMFFVWLFEKLNFKKVMVMVFMMPAILTALYLHPEYMSYYNPMFGGIKIGVKTLEPKWLIGTSNIIRYFKGLSERDNLQSSFNTSFEELVYVHHGRDLEPLLTVAFREKYYTQIWPFFREFGAWPVIESLTPFAERTKYFVYPVWDDTASTENRFTLRYVDTIKLRGAPLYNVYFNETLVNER</sequence>
<evidence type="ECO:0000256" key="8">
    <source>
        <dbReference type="SAM" id="Phobius"/>
    </source>
</evidence>
<reference evidence="10 11" key="1">
    <citation type="journal article" date="2020" name="Biotechnol. Biofuels">
        <title>New insights from the biogas microbiome by comprehensive genome-resolved metagenomics of nearly 1600 species originating from multiple anaerobic digesters.</title>
        <authorList>
            <person name="Campanaro S."/>
            <person name="Treu L."/>
            <person name="Rodriguez-R L.M."/>
            <person name="Kovalovszki A."/>
            <person name="Ziels R.M."/>
            <person name="Maus I."/>
            <person name="Zhu X."/>
            <person name="Kougias P.G."/>
            <person name="Basile A."/>
            <person name="Luo G."/>
            <person name="Schluter A."/>
            <person name="Konstantinidis K.T."/>
            <person name="Angelidaki I."/>
        </authorList>
    </citation>
    <scope>NUCLEOTIDE SEQUENCE [LARGE SCALE GENOMIC DNA]</scope>
    <source>
        <strain evidence="10">AS27yjCOA_202</strain>
    </source>
</reference>
<feature type="transmembrane region" description="Helical" evidence="8">
    <location>
        <begin position="110"/>
        <end position="131"/>
    </location>
</feature>
<comment type="caution">
    <text evidence="10">The sequence shown here is derived from an EMBL/GenBank/DDBJ whole genome shotgun (WGS) entry which is preliminary data.</text>
</comment>
<evidence type="ECO:0000256" key="2">
    <source>
        <dbReference type="ARBA" id="ARBA00022475"/>
    </source>
</evidence>
<keyword evidence="5 8" id="KW-0812">Transmembrane</keyword>
<evidence type="ECO:0000259" key="9">
    <source>
        <dbReference type="Pfam" id="PF13231"/>
    </source>
</evidence>